<name>A0A9Q3M729_9HYPH</name>
<gene>
    <name evidence="1" type="ORF">HJB63_01060</name>
</gene>
<dbReference type="AlphaFoldDB" id="A0A9Q3M729"/>
<comment type="caution">
    <text evidence="1">The sequence shown here is derived from an EMBL/GenBank/DDBJ whole genome shotgun (WGS) entry which is preliminary data.</text>
</comment>
<evidence type="ECO:0000313" key="1">
    <source>
        <dbReference type="EMBL" id="MBX5021182.1"/>
    </source>
</evidence>
<proteinExistence type="predicted"/>
<dbReference type="RefSeq" id="WP_221133330.1">
    <property type="nucleotide sequence ID" value="NZ_JABDYC010000001.1"/>
</dbReference>
<evidence type="ECO:0000313" key="2">
    <source>
        <dbReference type="Proteomes" id="UP000749740"/>
    </source>
</evidence>
<accession>A0A9Q3M729</accession>
<dbReference type="Proteomes" id="UP000749740">
    <property type="component" value="Unassembled WGS sequence"/>
</dbReference>
<dbReference type="EMBL" id="JABDYC010000001">
    <property type="protein sequence ID" value="MBX5021182.1"/>
    <property type="molecule type" value="Genomic_DNA"/>
</dbReference>
<organism evidence="1 2">
    <name type="scientific">Rhizobium lentis</name>
    <dbReference type="NCBI Taxonomy" id="1138194"/>
    <lineage>
        <taxon>Bacteria</taxon>
        <taxon>Pseudomonadati</taxon>
        <taxon>Pseudomonadota</taxon>
        <taxon>Alphaproteobacteria</taxon>
        <taxon>Hyphomicrobiales</taxon>
        <taxon>Rhizobiaceae</taxon>
        <taxon>Rhizobium/Agrobacterium group</taxon>
        <taxon>Rhizobium</taxon>
    </lineage>
</organism>
<sequence>MNNPSVNRYLEDKAFDHMDHALGRPVDPMRESYRNYFATDVDSQEAKEFGASENWELDGLIRGMAYFSVTDTGRKALKDHLDDEVVHLGKPWRSFVVEFNGFSERIPAKSRAQARYLRYLNIADIYPSLKFGEFVRRSSVRVAA</sequence>
<protein>
    <submittedName>
        <fullName evidence="1">Uncharacterized protein</fullName>
    </submittedName>
</protein>
<reference evidence="1" key="1">
    <citation type="submission" date="2020-04" db="EMBL/GenBank/DDBJ databases">
        <title>Global-level population genomics: horizontal gene transfer, symbiosis and evolution in Rhizobia.</title>
        <authorList>
            <person name="Gai Y."/>
        </authorList>
    </citation>
    <scope>NUCLEOTIDE SEQUENCE</scope>
    <source>
        <strain evidence="1">BLR57</strain>
    </source>
</reference>